<dbReference type="Pfam" id="PF00011">
    <property type="entry name" value="HSP20"/>
    <property type="match status" value="1"/>
</dbReference>
<dbReference type="InterPro" id="IPR031107">
    <property type="entry name" value="Small_HSP"/>
</dbReference>
<comment type="similarity">
    <text evidence="1 2">Belongs to the small heat shock protein (HSP20) family.</text>
</comment>
<proteinExistence type="inferred from homology"/>
<dbReference type="InterPro" id="IPR008978">
    <property type="entry name" value="HSP20-like_chaperone"/>
</dbReference>
<keyword evidence="5" id="KW-1185">Reference proteome</keyword>
<dbReference type="EMBL" id="LN885086">
    <property type="protein sequence ID" value="CUQ65903.1"/>
    <property type="molecule type" value="Genomic_DNA"/>
</dbReference>
<dbReference type="STRING" id="1715989.NITINOP_0928"/>
<sequence>MAKTEDKALVTKKPRELTSRVEDLEQWMDRFMDDLWRRPLPSLFGWDRWLSHRPFAWRMPAIDVYEEKDTVVVKAELPGMSKDDIEVTLTGDTLTLKGEKKEEHETREGDYYRRERSYGSFARTVELPCEVKQDEIKASFKDGVLDIRLPKTEEAKKKSIAVKID</sequence>
<keyword evidence="4" id="KW-0346">Stress response</keyword>
<dbReference type="AlphaFoldDB" id="A0A0S4KQ63"/>
<evidence type="ECO:0000256" key="1">
    <source>
        <dbReference type="PROSITE-ProRule" id="PRU00285"/>
    </source>
</evidence>
<reference evidence="5" key="1">
    <citation type="submission" date="2015-09" db="EMBL/GenBank/DDBJ databases">
        <authorList>
            <person name="Daims H."/>
        </authorList>
    </citation>
    <scope>NUCLEOTIDE SEQUENCE [LARGE SCALE GENOMIC DNA]</scope>
</reference>
<dbReference type="RefSeq" id="WP_062483593.1">
    <property type="nucleotide sequence ID" value="NZ_LN885086.1"/>
</dbReference>
<dbReference type="PANTHER" id="PTHR11527">
    <property type="entry name" value="HEAT-SHOCK PROTEIN 20 FAMILY MEMBER"/>
    <property type="match status" value="1"/>
</dbReference>
<dbReference type="Gene3D" id="2.60.40.790">
    <property type="match status" value="1"/>
</dbReference>
<evidence type="ECO:0000256" key="2">
    <source>
        <dbReference type="RuleBase" id="RU003616"/>
    </source>
</evidence>
<gene>
    <name evidence="4" type="ORF">NITINOP_0928</name>
</gene>
<dbReference type="PROSITE" id="PS01031">
    <property type="entry name" value="SHSP"/>
    <property type="match status" value="1"/>
</dbReference>
<evidence type="ECO:0000313" key="5">
    <source>
        <dbReference type="Proteomes" id="UP000066284"/>
    </source>
</evidence>
<dbReference type="SUPFAM" id="SSF49764">
    <property type="entry name" value="HSP20-like chaperones"/>
    <property type="match status" value="1"/>
</dbReference>
<dbReference type="CDD" id="cd06464">
    <property type="entry name" value="ACD_sHsps-like"/>
    <property type="match status" value="1"/>
</dbReference>
<dbReference type="Proteomes" id="UP000066284">
    <property type="component" value="Chromosome 1"/>
</dbReference>
<evidence type="ECO:0000313" key="4">
    <source>
        <dbReference type="EMBL" id="CUQ65903.1"/>
    </source>
</evidence>
<dbReference type="InterPro" id="IPR002068">
    <property type="entry name" value="A-crystallin/Hsp20_dom"/>
</dbReference>
<dbReference type="KEGG" id="nio:NITINOP_0928"/>
<name>A0A0S4KQ63_9BACT</name>
<feature type="domain" description="SHSP" evidence="3">
    <location>
        <begin position="53"/>
        <end position="165"/>
    </location>
</feature>
<organism evidence="4 5">
    <name type="scientific">Candidatus Nitrospira inopinata</name>
    <dbReference type="NCBI Taxonomy" id="1715989"/>
    <lineage>
        <taxon>Bacteria</taxon>
        <taxon>Pseudomonadati</taxon>
        <taxon>Nitrospirota</taxon>
        <taxon>Nitrospiria</taxon>
        <taxon>Nitrospirales</taxon>
        <taxon>Nitrospiraceae</taxon>
        <taxon>Nitrospira</taxon>
    </lineage>
</organism>
<protein>
    <submittedName>
        <fullName evidence="4">Heat shock protein, Hsp20 family</fullName>
    </submittedName>
</protein>
<evidence type="ECO:0000259" key="3">
    <source>
        <dbReference type="PROSITE" id="PS01031"/>
    </source>
</evidence>
<accession>A0A0S4KQ63</accession>